<reference evidence="1" key="1">
    <citation type="submission" date="2014-09" db="EMBL/GenBank/DDBJ databases">
        <authorList>
            <person name="Magalhaes I.L.F."/>
            <person name="Oliveira U."/>
            <person name="Santos F.R."/>
            <person name="Vidigal T.H.D.A."/>
            <person name="Brescovit A.D."/>
            <person name="Santos A.J."/>
        </authorList>
    </citation>
    <scope>NUCLEOTIDE SEQUENCE</scope>
    <source>
        <tissue evidence="1">Shoot tissue taken approximately 20 cm above the soil surface</tissue>
    </source>
</reference>
<evidence type="ECO:0000313" key="1">
    <source>
        <dbReference type="EMBL" id="JAE37319.1"/>
    </source>
</evidence>
<dbReference type="EMBL" id="GBRH01160577">
    <property type="protein sequence ID" value="JAE37319.1"/>
    <property type="molecule type" value="Transcribed_RNA"/>
</dbReference>
<organism evidence="1">
    <name type="scientific">Arundo donax</name>
    <name type="common">Giant reed</name>
    <name type="synonym">Donax arundinaceus</name>
    <dbReference type="NCBI Taxonomy" id="35708"/>
    <lineage>
        <taxon>Eukaryota</taxon>
        <taxon>Viridiplantae</taxon>
        <taxon>Streptophyta</taxon>
        <taxon>Embryophyta</taxon>
        <taxon>Tracheophyta</taxon>
        <taxon>Spermatophyta</taxon>
        <taxon>Magnoliopsida</taxon>
        <taxon>Liliopsida</taxon>
        <taxon>Poales</taxon>
        <taxon>Poaceae</taxon>
        <taxon>PACMAD clade</taxon>
        <taxon>Arundinoideae</taxon>
        <taxon>Arundineae</taxon>
        <taxon>Arundo</taxon>
    </lineage>
</organism>
<protein>
    <submittedName>
        <fullName evidence="1">Uncharacterized protein</fullName>
    </submittedName>
</protein>
<sequence>MWNKGKLIIGPPMRITLKELLLPPVMGFWTLICTFLRFKAASPQNLNWNSTWMNPSLHASKSLIF</sequence>
<reference evidence="1" key="2">
    <citation type="journal article" date="2015" name="Data Brief">
        <title>Shoot transcriptome of the giant reed, Arundo donax.</title>
        <authorList>
            <person name="Barrero R.A."/>
            <person name="Guerrero F.D."/>
            <person name="Moolhuijzen P."/>
            <person name="Goolsby J.A."/>
            <person name="Tidwell J."/>
            <person name="Bellgard S.E."/>
            <person name="Bellgard M.I."/>
        </authorList>
    </citation>
    <scope>NUCLEOTIDE SEQUENCE</scope>
    <source>
        <tissue evidence="1">Shoot tissue taken approximately 20 cm above the soil surface</tissue>
    </source>
</reference>
<proteinExistence type="predicted"/>
<dbReference type="AlphaFoldDB" id="A0A0A9HN90"/>
<accession>A0A0A9HN90</accession>
<name>A0A0A9HN90_ARUDO</name>